<dbReference type="InterPro" id="IPR052158">
    <property type="entry name" value="INH-QAR"/>
</dbReference>
<comment type="caution">
    <text evidence="2">The sequence shown here is derived from an EMBL/GenBank/DDBJ whole genome shotgun (WGS) entry which is preliminary data.</text>
</comment>
<accession>A0A9X2ECM4</accession>
<dbReference type="AlphaFoldDB" id="A0A9X2ECM4"/>
<dbReference type="Pfam" id="PF01965">
    <property type="entry name" value="DJ-1_PfpI"/>
    <property type="match status" value="1"/>
</dbReference>
<dbReference type="InterPro" id="IPR029062">
    <property type="entry name" value="Class_I_gatase-like"/>
</dbReference>
<dbReference type="PANTHER" id="PTHR43130">
    <property type="entry name" value="ARAC-FAMILY TRANSCRIPTIONAL REGULATOR"/>
    <property type="match status" value="1"/>
</dbReference>
<protein>
    <submittedName>
        <fullName evidence="2">DJ-1/PfpI family protein</fullName>
    </submittedName>
</protein>
<evidence type="ECO:0000313" key="3">
    <source>
        <dbReference type="Proteomes" id="UP001139157"/>
    </source>
</evidence>
<proteinExistence type="predicted"/>
<gene>
    <name evidence="2" type="ORF">NDR86_25215</name>
</gene>
<dbReference type="InterPro" id="IPR002818">
    <property type="entry name" value="DJ-1/PfpI"/>
</dbReference>
<name>A0A9X2ECM4_9NOCA</name>
<evidence type="ECO:0000259" key="1">
    <source>
        <dbReference type="Pfam" id="PF01965"/>
    </source>
</evidence>
<dbReference type="PANTHER" id="PTHR43130:SF2">
    <property type="entry name" value="DJ-1_PFPI DOMAIN-CONTAINING PROTEIN"/>
    <property type="match status" value="1"/>
</dbReference>
<evidence type="ECO:0000313" key="2">
    <source>
        <dbReference type="EMBL" id="MCM6776793.1"/>
    </source>
</evidence>
<sequence>MTALDAIGPYEVLRFTPDAEIRFVWHQAGPIVTDSNVLVLGATHTLAETPSPDIVLVPGGPGAFTTLADERVLEWLRRAHATTAWTTSVCSGSLILAAAGLLDGEPATTHWAAQQALAALGAKSQRDQRIVHTGRIATAAGVSAGIDLALWLVGRNFGEDRARTIQLSLEYDPQPPFDTGHPSKAPASIRAASLADQARMMADLKDHDLLVRTAAALPQALWQSALRRVRRAKAGDSGPRS</sequence>
<reference evidence="2" key="1">
    <citation type="submission" date="2022-06" db="EMBL/GenBank/DDBJ databases">
        <title>Novel species in genus nocardia.</title>
        <authorList>
            <person name="Li F."/>
        </authorList>
    </citation>
    <scope>NUCLEOTIDE SEQUENCE</scope>
    <source>
        <strain evidence="2">CDC141</strain>
    </source>
</reference>
<organism evidence="2 3">
    <name type="scientific">Nocardia pulmonis</name>
    <dbReference type="NCBI Taxonomy" id="2951408"/>
    <lineage>
        <taxon>Bacteria</taxon>
        <taxon>Bacillati</taxon>
        <taxon>Actinomycetota</taxon>
        <taxon>Actinomycetes</taxon>
        <taxon>Mycobacteriales</taxon>
        <taxon>Nocardiaceae</taxon>
        <taxon>Nocardia</taxon>
    </lineage>
</organism>
<dbReference type="Gene3D" id="3.40.50.880">
    <property type="match status" value="1"/>
</dbReference>
<dbReference type="GO" id="GO:0006355">
    <property type="term" value="P:regulation of DNA-templated transcription"/>
    <property type="evidence" value="ECO:0007669"/>
    <property type="project" value="TreeGrafter"/>
</dbReference>
<dbReference type="SUPFAM" id="SSF52317">
    <property type="entry name" value="Class I glutamine amidotransferase-like"/>
    <property type="match status" value="1"/>
</dbReference>
<dbReference type="EMBL" id="JAMRXG010000011">
    <property type="protein sequence ID" value="MCM6776793.1"/>
    <property type="molecule type" value="Genomic_DNA"/>
</dbReference>
<dbReference type="Proteomes" id="UP001139157">
    <property type="component" value="Unassembled WGS sequence"/>
</dbReference>
<dbReference type="CDD" id="cd03139">
    <property type="entry name" value="GATase1_PfpI_2"/>
    <property type="match status" value="1"/>
</dbReference>
<feature type="domain" description="DJ-1/PfpI" evidence="1">
    <location>
        <begin position="3"/>
        <end position="153"/>
    </location>
</feature>
<keyword evidence="3" id="KW-1185">Reference proteome</keyword>